<organism evidence="1 2">
    <name type="scientific">Pseudoalteromonas marina</name>
    <dbReference type="NCBI Taxonomy" id="267375"/>
    <lineage>
        <taxon>Bacteria</taxon>
        <taxon>Pseudomonadati</taxon>
        <taxon>Pseudomonadota</taxon>
        <taxon>Gammaproteobacteria</taxon>
        <taxon>Alteromonadales</taxon>
        <taxon>Pseudoalteromonadaceae</taxon>
        <taxon>Pseudoalteromonas</taxon>
    </lineage>
</organism>
<gene>
    <name evidence="1" type="ORF">Q8W34_14165</name>
</gene>
<reference evidence="1" key="1">
    <citation type="submission" date="2023-07" db="EMBL/GenBank/DDBJ databases">
        <title>Genome content predicts the carbon catabolic preferences of heterotrophic bacteria.</title>
        <authorList>
            <person name="Gralka M."/>
        </authorList>
    </citation>
    <scope>NUCLEOTIDE SEQUENCE</scope>
    <source>
        <strain evidence="1">4G09</strain>
    </source>
</reference>
<name>A0ABT9FG77_9GAMM</name>
<sequence length="253" mass="29331">MKLLNLLRSTFLKVLRVRRNRHTKNKLYFIKQFEDKLNQKAKETRNTSMLKRNLSSSGETQAANELNENFTPLLRSELRENKHSVVLMVRLKGTKRKVIVIQNIETLKQQIELSIGAIYALKGKELISITTSFYNFDKQSEGNKNSFFINHNTPTNNSKAEFTLNQFGLSKEKICFDIVYEFSKPFESTIQKIKAVTELENKLKKFNKDDSANGLLNYGVEIFAPDWDPEKIRTHKEQINKILESDVIHSGTL</sequence>
<dbReference type="EMBL" id="JAUYVT010000014">
    <property type="protein sequence ID" value="MDP2565787.1"/>
    <property type="molecule type" value="Genomic_DNA"/>
</dbReference>
<keyword evidence="2" id="KW-1185">Reference proteome</keyword>
<evidence type="ECO:0000313" key="2">
    <source>
        <dbReference type="Proteomes" id="UP001177212"/>
    </source>
</evidence>
<proteinExistence type="predicted"/>
<dbReference type="Proteomes" id="UP001177212">
    <property type="component" value="Unassembled WGS sequence"/>
</dbReference>
<comment type="caution">
    <text evidence="1">The sequence shown here is derived from an EMBL/GenBank/DDBJ whole genome shotgun (WGS) entry which is preliminary data.</text>
</comment>
<dbReference type="RefSeq" id="WP_305472519.1">
    <property type="nucleotide sequence ID" value="NZ_JAUYVT010000014.1"/>
</dbReference>
<accession>A0ABT9FG77</accession>
<evidence type="ECO:0000313" key="1">
    <source>
        <dbReference type="EMBL" id="MDP2565787.1"/>
    </source>
</evidence>
<protein>
    <submittedName>
        <fullName evidence="1">Uncharacterized protein</fullName>
    </submittedName>
</protein>